<evidence type="ECO:0000256" key="3">
    <source>
        <dbReference type="ARBA" id="ARBA00023306"/>
    </source>
</evidence>
<evidence type="ECO:0000256" key="1">
    <source>
        <dbReference type="ARBA" id="ARBA00022618"/>
    </source>
</evidence>
<dbReference type="EnsemblMetazoa" id="SSS_3863s_mrna">
    <property type="protein sequence ID" value="KAF7492710.1"/>
    <property type="gene ID" value="SSS_3863"/>
</dbReference>
<keyword evidence="1" id="KW-0132">Cell division</keyword>
<evidence type="ECO:0000259" key="6">
    <source>
        <dbReference type="SMART" id="SM01332"/>
    </source>
</evidence>
<keyword evidence="3" id="KW-0131">Cell cycle</keyword>
<dbReference type="InterPro" id="IPR036915">
    <property type="entry name" value="Cyclin-like_sf"/>
</dbReference>
<comment type="similarity">
    <text evidence="4">Belongs to the cyclin family.</text>
</comment>
<reference evidence="7" key="2">
    <citation type="submission" date="2020-01" db="EMBL/GenBank/DDBJ databases">
        <authorList>
            <person name="Korhonen P.K.K."/>
            <person name="Guangxu M.G."/>
            <person name="Wang T.W."/>
            <person name="Stroehlein A.J.S."/>
            <person name="Young N.D."/>
            <person name="Ang C.-S.A."/>
            <person name="Fernando D.W.F."/>
            <person name="Lu H.L."/>
            <person name="Taylor S.T."/>
            <person name="Ehtesham M.E.M."/>
            <person name="Najaraj S.H.N."/>
            <person name="Harsha G.H.G."/>
            <person name="Madugundu A.M."/>
            <person name="Renuse S.R."/>
            <person name="Holt D.H."/>
            <person name="Pandey A.P."/>
            <person name="Papenfuss A.P."/>
            <person name="Gasser R.B.G."/>
            <person name="Fischer K.F."/>
        </authorList>
    </citation>
    <scope>NUCLEOTIDE SEQUENCE</scope>
    <source>
        <strain evidence="7">SSS_KF_BRIS2020</strain>
    </source>
</reference>
<evidence type="ECO:0000313" key="7">
    <source>
        <dbReference type="EMBL" id="KAF7492710.1"/>
    </source>
</evidence>
<dbReference type="EMBL" id="WVUK01000056">
    <property type="protein sequence ID" value="KAF7492710.1"/>
    <property type="molecule type" value="Genomic_DNA"/>
</dbReference>
<dbReference type="SMART" id="SM00385">
    <property type="entry name" value="CYCLIN"/>
    <property type="match status" value="2"/>
</dbReference>
<dbReference type="GO" id="GO:0044772">
    <property type="term" value="P:mitotic cell cycle phase transition"/>
    <property type="evidence" value="ECO:0007669"/>
    <property type="project" value="InterPro"/>
</dbReference>
<dbReference type="InterPro" id="IPR039361">
    <property type="entry name" value="Cyclin"/>
</dbReference>
<reference evidence="9" key="1">
    <citation type="journal article" date="2020" name="PLoS Negl. Trop. Dis.">
        <title>High-quality nuclear genome for Sarcoptes scabiei-A critical resource for a neglected parasite.</title>
        <authorList>
            <person name="Korhonen P.K."/>
            <person name="Gasser R.B."/>
            <person name="Ma G."/>
            <person name="Wang T."/>
            <person name="Stroehlein A.J."/>
            <person name="Young N.D."/>
            <person name="Ang C.S."/>
            <person name="Fernando D.D."/>
            <person name="Lu H.C."/>
            <person name="Taylor S."/>
            <person name="Reynolds S.L."/>
            <person name="Mofiz E."/>
            <person name="Najaraj S.H."/>
            <person name="Gowda H."/>
            <person name="Madugundu A."/>
            <person name="Renuse S."/>
            <person name="Holt D."/>
            <person name="Pandey A."/>
            <person name="Papenfuss A.T."/>
            <person name="Fischer K."/>
        </authorList>
    </citation>
    <scope>NUCLEOTIDE SEQUENCE [LARGE SCALE GENOMIC DNA]</scope>
</reference>
<dbReference type="GO" id="GO:0016538">
    <property type="term" value="F:cyclin-dependent protein serine/threonine kinase regulator activity"/>
    <property type="evidence" value="ECO:0007669"/>
    <property type="project" value="InterPro"/>
</dbReference>
<dbReference type="Proteomes" id="UP000070412">
    <property type="component" value="Unassembled WGS sequence"/>
</dbReference>
<name>A0A834RA88_SARSC</name>
<dbReference type="SMART" id="SM01332">
    <property type="entry name" value="Cyclin_C"/>
    <property type="match status" value="1"/>
</dbReference>
<dbReference type="InterPro" id="IPR006671">
    <property type="entry name" value="Cyclin_N"/>
</dbReference>
<reference evidence="8" key="3">
    <citation type="submission" date="2022-06" db="UniProtKB">
        <authorList>
            <consortium name="EnsemblMetazoa"/>
        </authorList>
    </citation>
    <scope>IDENTIFICATION</scope>
</reference>
<feature type="domain" description="Cyclin-like" evidence="5">
    <location>
        <begin position="349"/>
        <end position="435"/>
    </location>
</feature>
<keyword evidence="2 4" id="KW-0195">Cyclin</keyword>
<feature type="domain" description="Cyclin-like" evidence="5">
    <location>
        <begin position="252"/>
        <end position="336"/>
    </location>
</feature>
<feature type="domain" description="Cyclin C-terminal" evidence="6">
    <location>
        <begin position="345"/>
        <end position="476"/>
    </location>
</feature>
<dbReference type="InterPro" id="IPR046965">
    <property type="entry name" value="Cyclin_A/B-like"/>
</dbReference>
<evidence type="ECO:0000313" key="8">
    <source>
        <dbReference type="EnsemblMetazoa" id="KAF7492710.1"/>
    </source>
</evidence>
<sequence>MATVRAFGKPINGQRKALGTLNLKSYQENKLPELKQRANAFTKQSLQAANDQKENRFEFETNFIIYDEKTASIDYRCVAQNNANNQEEILHQNIQAVEKELNSFLIDSHEKSNGPCQPSSLIDEDHHFDDYVEDDKENERYANDISMKIIDDLDDEIEADKDRDLDDDAEEEAEQDENRTNIEISCRNESKSEDIFSEQKYQTNHCDLELLADYSDSILIYMLQKERQYMPNPFYMNKQQQINSKMRSILIDWLVDVADEYDLKDETLFLAINYIDRFLSKYSIVRHEFQLLGTSAIFIASKYEEVYPPYISDFSYITDDSFSKAQILAMEQTILTGLSFEMSPPTCIYFLDLFASTIKLEKQIYYLAKYLTFLTQLECTPFLKYYPSEIALCSILLAAKILKLSDQIPQDFIDNSVQYEKNLNEKGDLAHLLSERKNLIEELNQIRIYASNHQQQAIQKKYSSEKYLNVFQIANEAKI</sequence>
<dbReference type="InterPro" id="IPR004367">
    <property type="entry name" value="Cyclin_C-dom"/>
</dbReference>
<dbReference type="SUPFAM" id="SSF47954">
    <property type="entry name" value="Cyclin-like"/>
    <property type="match status" value="2"/>
</dbReference>
<dbReference type="Pfam" id="PF00134">
    <property type="entry name" value="Cyclin_N"/>
    <property type="match status" value="1"/>
</dbReference>
<dbReference type="Pfam" id="PF02984">
    <property type="entry name" value="Cyclin_C"/>
    <property type="match status" value="1"/>
</dbReference>
<dbReference type="Gene3D" id="1.10.472.10">
    <property type="entry name" value="Cyclin-like"/>
    <property type="match status" value="2"/>
</dbReference>
<proteinExistence type="inferred from homology"/>
<evidence type="ECO:0000256" key="4">
    <source>
        <dbReference type="RuleBase" id="RU000383"/>
    </source>
</evidence>
<organism evidence="7">
    <name type="scientific">Sarcoptes scabiei</name>
    <name type="common">Itch mite</name>
    <name type="synonym">Acarus scabiei</name>
    <dbReference type="NCBI Taxonomy" id="52283"/>
    <lineage>
        <taxon>Eukaryota</taxon>
        <taxon>Metazoa</taxon>
        <taxon>Ecdysozoa</taxon>
        <taxon>Arthropoda</taxon>
        <taxon>Chelicerata</taxon>
        <taxon>Arachnida</taxon>
        <taxon>Acari</taxon>
        <taxon>Acariformes</taxon>
        <taxon>Sarcoptiformes</taxon>
        <taxon>Astigmata</taxon>
        <taxon>Psoroptidia</taxon>
        <taxon>Sarcoptoidea</taxon>
        <taxon>Sarcoptidae</taxon>
        <taxon>Sarcoptinae</taxon>
        <taxon>Sarcoptes</taxon>
    </lineage>
</organism>
<dbReference type="GO" id="GO:0051301">
    <property type="term" value="P:cell division"/>
    <property type="evidence" value="ECO:0007669"/>
    <property type="project" value="UniProtKB-KW"/>
</dbReference>
<dbReference type="PIRSF" id="PIRSF001771">
    <property type="entry name" value="Cyclin_A_B_D_E"/>
    <property type="match status" value="1"/>
</dbReference>
<dbReference type="PROSITE" id="PS00292">
    <property type="entry name" value="CYCLINS"/>
    <property type="match status" value="1"/>
</dbReference>
<protein>
    <submittedName>
        <fullName evidence="7">G2/mitotic-specific cyclin-A</fullName>
    </submittedName>
</protein>
<evidence type="ECO:0000313" key="9">
    <source>
        <dbReference type="Proteomes" id="UP000070412"/>
    </source>
</evidence>
<dbReference type="FunFam" id="1.10.472.10:FF:000001">
    <property type="entry name" value="G2/mitotic-specific cyclin"/>
    <property type="match status" value="1"/>
</dbReference>
<dbReference type="InterPro" id="IPR013763">
    <property type="entry name" value="Cyclin-like_dom"/>
</dbReference>
<dbReference type="AlphaFoldDB" id="A0A834RA88"/>
<dbReference type="PANTHER" id="PTHR10177">
    <property type="entry name" value="CYCLINS"/>
    <property type="match status" value="1"/>
</dbReference>
<accession>A0A834RA88</accession>
<keyword evidence="9" id="KW-1185">Reference proteome</keyword>
<evidence type="ECO:0000259" key="5">
    <source>
        <dbReference type="SMART" id="SM00385"/>
    </source>
</evidence>
<dbReference type="OrthoDB" id="6437110at2759"/>
<dbReference type="InterPro" id="IPR048258">
    <property type="entry name" value="Cyclins_cyclin-box"/>
</dbReference>
<gene>
    <name evidence="7" type="ORF">SSS_3863</name>
</gene>
<evidence type="ECO:0000256" key="2">
    <source>
        <dbReference type="ARBA" id="ARBA00023127"/>
    </source>
</evidence>